<dbReference type="EMBL" id="JAXLPB010000001">
    <property type="protein sequence ID" value="MDY8108248.1"/>
    <property type="molecule type" value="Genomic_DNA"/>
</dbReference>
<keyword evidence="2" id="KW-1185">Reference proteome</keyword>
<evidence type="ECO:0000313" key="2">
    <source>
        <dbReference type="Proteomes" id="UP001294412"/>
    </source>
</evidence>
<dbReference type="Proteomes" id="UP001294412">
    <property type="component" value="Unassembled WGS sequence"/>
</dbReference>
<reference evidence="1 2" key="1">
    <citation type="submission" date="2023-12" db="EMBL/GenBank/DDBJ databases">
        <title>Description of Novel Strain Fulvimarina sp. 2208YS6-2-32 isolated from Uroteuthis (Photololigo) edulis.</title>
        <authorList>
            <person name="Park J.-S."/>
        </authorList>
    </citation>
    <scope>NUCLEOTIDE SEQUENCE [LARGE SCALE GENOMIC DNA]</scope>
    <source>
        <strain evidence="1 2">2208YS6-2-32</strain>
    </source>
</reference>
<accession>A0ABU5I0G5</accession>
<name>A0ABU5I0G5_9HYPH</name>
<evidence type="ECO:0000313" key="1">
    <source>
        <dbReference type="EMBL" id="MDY8108248.1"/>
    </source>
</evidence>
<sequence length="281" mass="32087">MMILYPNRADKAVITGGEWQIPLDRLKAPSPLKRVARSASAALADTQFDIAFDRLQTVKAVALANINFSLAAMWRIRAFDDPEMTVERHNSGWIRVYPRLYSTKSLSWRDPNFWLGGPTSESLEGLTQQAIYLPDPAPFARYWKIEIDDQGNPDGYLDIGRLFMAGGYQPSMNYVYGGGLGLETKTRVDEALGGNEFFDRRKTYRVARIGWDYLPEQEALEKAFDLQRQAGIDREVFLIMKPGDEVNLTRTSFLGRFRQLSPLEQIVYRRASTAFEIKEIQ</sequence>
<protein>
    <submittedName>
        <fullName evidence="1">Uncharacterized protein</fullName>
    </submittedName>
</protein>
<organism evidence="1 2">
    <name type="scientific">Fulvimarina uroteuthidis</name>
    <dbReference type="NCBI Taxonomy" id="3098149"/>
    <lineage>
        <taxon>Bacteria</taxon>
        <taxon>Pseudomonadati</taxon>
        <taxon>Pseudomonadota</taxon>
        <taxon>Alphaproteobacteria</taxon>
        <taxon>Hyphomicrobiales</taxon>
        <taxon>Aurantimonadaceae</taxon>
        <taxon>Fulvimarina</taxon>
    </lineage>
</organism>
<gene>
    <name evidence="1" type="ORF">U0C82_03675</name>
</gene>
<proteinExistence type="predicted"/>
<comment type="caution">
    <text evidence="1">The sequence shown here is derived from an EMBL/GenBank/DDBJ whole genome shotgun (WGS) entry which is preliminary data.</text>
</comment>